<reference evidence="8" key="1">
    <citation type="submission" date="2020-11" db="EMBL/GenBank/DDBJ databases">
        <authorList>
            <person name="Tran Van P."/>
        </authorList>
    </citation>
    <scope>NUCLEOTIDE SEQUENCE</scope>
</reference>
<keyword evidence="3 5" id="KW-0378">Hydrolase</keyword>
<feature type="compositionally biased region" description="Basic and acidic residues" evidence="6">
    <location>
        <begin position="640"/>
        <end position="653"/>
    </location>
</feature>
<evidence type="ECO:0000259" key="7">
    <source>
        <dbReference type="Pfam" id="PF00135"/>
    </source>
</evidence>
<evidence type="ECO:0000256" key="5">
    <source>
        <dbReference type="RuleBase" id="RU361235"/>
    </source>
</evidence>
<proteinExistence type="inferred from homology"/>
<dbReference type="Pfam" id="PF00135">
    <property type="entry name" value="COesterase"/>
    <property type="match status" value="3"/>
</dbReference>
<comment type="similarity">
    <text evidence="1 5">Belongs to the type-B carboxylesterase/lipase family.</text>
</comment>
<dbReference type="SUPFAM" id="SSF53474">
    <property type="entry name" value="alpha/beta-Hydrolases"/>
    <property type="match status" value="2"/>
</dbReference>
<protein>
    <recommendedName>
        <fullName evidence="5">Carboxylic ester hydrolase</fullName>
        <ecNumber evidence="5">3.1.1.-</ecNumber>
    </recommendedName>
</protein>
<feature type="domain" description="Carboxylesterase type B" evidence="7">
    <location>
        <begin position="365"/>
        <end position="457"/>
    </location>
</feature>
<evidence type="ECO:0000256" key="2">
    <source>
        <dbReference type="ARBA" id="ARBA00022487"/>
    </source>
</evidence>
<keyword evidence="4" id="KW-0325">Glycoprotein</keyword>
<evidence type="ECO:0000256" key="6">
    <source>
        <dbReference type="SAM" id="MobiDB-lite"/>
    </source>
</evidence>
<evidence type="ECO:0000256" key="4">
    <source>
        <dbReference type="ARBA" id="ARBA00023180"/>
    </source>
</evidence>
<feature type="domain" description="Carboxylesterase type B" evidence="7">
    <location>
        <begin position="28"/>
        <end position="128"/>
    </location>
</feature>
<dbReference type="PANTHER" id="PTHR43142:SF1">
    <property type="entry name" value="CARBOXYLIC ESTER HYDROLASE"/>
    <property type="match status" value="1"/>
</dbReference>
<dbReference type="AlphaFoldDB" id="A0A7R8W0Z9"/>
<evidence type="ECO:0000256" key="3">
    <source>
        <dbReference type="ARBA" id="ARBA00022801"/>
    </source>
</evidence>
<dbReference type="InterPro" id="IPR029058">
    <property type="entry name" value="AB_hydrolase_fold"/>
</dbReference>
<feature type="region of interest" description="Disordered" evidence="6">
    <location>
        <begin position="594"/>
        <end position="653"/>
    </location>
</feature>
<dbReference type="Gene3D" id="3.40.50.1820">
    <property type="entry name" value="alpha/beta hydrolase"/>
    <property type="match status" value="2"/>
</dbReference>
<name>A0A7R8W0Z9_9CRUS</name>
<feature type="domain" description="Carboxylesterase type B" evidence="7">
    <location>
        <begin position="234"/>
        <end position="335"/>
    </location>
</feature>
<sequence length="672" mass="74910">MGQSEHRQFRRRSYSDFERFATADISAWFHTNTEDAPGNLALYDQLEALKWIQVNIANFGGDPTRITLSGESSGAANVGHHILSPLSAGLFQRALIHSGSPLSGWALETEPLDDYHEQLGAANSYTAKELEEHYLGLLKQLVPAPTLHNLLPGIVDLLGTYIFKKPNYDMAMYMAFHNVPVWYYSLEHRGEYTFHPQTLTPSENEEYIVFGQDAVGLGSHYPDTYSTATEDFLAPPKPRQPWSGVLDVSDFDRQRERSCIQVDTVTEKGLQGQEDCLNLVVYTPKSSCERGRLLPVVVYFHGGTFITGDTRPWDPFRHLDYDMVFVVPDFRLGFLCMRIESPKVPSLHPQKRTKHFFPHPHTTAWFHTHTEDAPGNLALYDQLEALKWVKANIANFGGDPTRITLTGDSAGAVFTGYHILSPLSAGLFQRAYVQAGSPLGYWALENDPLHDYHNLIEKQQEPSMTLDSILPGLADVRRKQGLVDMFGVGAFKKPMYDFALLMASHNVPVWYYSFEYQGKYTTLDIPKANMVPSVVGGGIQESLLFGQPPALILVRVVTGGVTGIVHDGCQQSNHAQGHQGGTTKQDSQPYYLDSRSFDERSSSPQSSIPSGTLYKPTPNPCASLGDAHASQTQGLPSKTTDLKRVSDNSKLISDVRPEKDVRFDESKIRIPT</sequence>
<dbReference type="OrthoDB" id="3200163at2759"/>
<accession>A0A7R8W0Z9</accession>
<dbReference type="GO" id="GO:0052689">
    <property type="term" value="F:carboxylic ester hydrolase activity"/>
    <property type="evidence" value="ECO:0007669"/>
    <property type="project" value="UniProtKB-KW"/>
</dbReference>
<evidence type="ECO:0000256" key="1">
    <source>
        <dbReference type="ARBA" id="ARBA00005964"/>
    </source>
</evidence>
<feature type="compositionally biased region" description="Polar residues" evidence="6">
    <location>
        <begin position="629"/>
        <end position="639"/>
    </location>
</feature>
<organism evidence="8">
    <name type="scientific">Cyprideis torosa</name>
    <dbReference type="NCBI Taxonomy" id="163714"/>
    <lineage>
        <taxon>Eukaryota</taxon>
        <taxon>Metazoa</taxon>
        <taxon>Ecdysozoa</taxon>
        <taxon>Arthropoda</taxon>
        <taxon>Crustacea</taxon>
        <taxon>Oligostraca</taxon>
        <taxon>Ostracoda</taxon>
        <taxon>Podocopa</taxon>
        <taxon>Podocopida</taxon>
        <taxon>Cytherocopina</taxon>
        <taxon>Cytheroidea</taxon>
        <taxon>Cytherideidae</taxon>
        <taxon>Cyprideis</taxon>
    </lineage>
</organism>
<dbReference type="EC" id="3.1.1.-" evidence="5"/>
<keyword evidence="2" id="KW-0719">Serine esterase</keyword>
<gene>
    <name evidence="8" type="ORF">CTOB1V02_LOCUS276</name>
</gene>
<evidence type="ECO:0000313" key="8">
    <source>
        <dbReference type="EMBL" id="CAD7222263.1"/>
    </source>
</evidence>
<dbReference type="PROSITE" id="PS00122">
    <property type="entry name" value="CARBOXYLESTERASE_B_1"/>
    <property type="match status" value="2"/>
</dbReference>
<dbReference type="InterPro" id="IPR019826">
    <property type="entry name" value="Carboxylesterase_B_AS"/>
</dbReference>
<dbReference type="PANTHER" id="PTHR43142">
    <property type="entry name" value="CARBOXYLIC ESTER HYDROLASE"/>
    <property type="match status" value="1"/>
</dbReference>
<dbReference type="EMBL" id="OB660040">
    <property type="protein sequence ID" value="CAD7222263.1"/>
    <property type="molecule type" value="Genomic_DNA"/>
</dbReference>
<dbReference type="InterPro" id="IPR002018">
    <property type="entry name" value="CarbesteraseB"/>
</dbReference>